<keyword evidence="2" id="KW-1185">Reference proteome</keyword>
<protein>
    <submittedName>
        <fullName evidence="1">Uncharacterized protein</fullName>
    </submittedName>
</protein>
<evidence type="ECO:0000313" key="1">
    <source>
        <dbReference type="EMBL" id="KAK0491298.1"/>
    </source>
</evidence>
<name>A0AA39PVF1_9AGAR</name>
<evidence type="ECO:0000313" key="2">
    <source>
        <dbReference type="Proteomes" id="UP001175227"/>
    </source>
</evidence>
<dbReference type="EMBL" id="JAUEPR010000001">
    <property type="protein sequence ID" value="KAK0491298.1"/>
    <property type="molecule type" value="Genomic_DNA"/>
</dbReference>
<dbReference type="Proteomes" id="UP001175227">
    <property type="component" value="Unassembled WGS sequence"/>
</dbReference>
<accession>A0AA39PVF1</accession>
<proteinExistence type="predicted"/>
<dbReference type="AlphaFoldDB" id="A0AA39PVF1"/>
<sequence length="207" mass="23643">MAEQSPSPPLHAATVAAIGYLNLSRSLKIENLPLNFNIIENDCWKHLLEHKSVENSRIHRFRTRTSAELCMIDIQGALKMVELIKGLAATEASFKGARVSYTDGDIKSIFPAWYKEDGKVHPRTITVAVTPETYRPLRSSIMKFERTNPTLLNANANRQQNVSKRLWRMIRHMIRVSTLRPCYCDLLRMTLPNSLGECFNRSRMNSA</sequence>
<gene>
    <name evidence="1" type="ORF">IW261DRAFT_80145</name>
</gene>
<comment type="caution">
    <text evidence="1">The sequence shown here is derived from an EMBL/GenBank/DDBJ whole genome shotgun (WGS) entry which is preliminary data.</text>
</comment>
<reference evidence="1" key="1">
    <citation type="submission" date="2023-06" db="EMBL/GenBank/DDBJ databases">
        <authorList>
            <consortium name="Lawrence Berkeley National Laboratory"/>
            <person name="Ahrendt S."/>
            <person name="Sahu N."/>
            <person name="Indic B."/>
            <person name="Wong-Bajracharya J."/>
            <person name="Merenyi Z."/>
            <person name="Ke H.-M."/>
            <person name="Monk M."/>
            <person name="Kocsube S."/>
            <person name="Drula E."/>
            <person name="Lipzen A."/>
            <person name="Balint B."/>
            <person name="Henrissat B."/>
            <person name="Andreopoulos B."/>
            <person name="Martin F.M."/>
            <person name="Harder C.B."/>
            <person name="Rigling D."/>
            <person name="Ford K.L."/>
            <person name="Foster G.D."/>
            <person name="Pangilinan J."/>
            <person name="Papanicolaou A."/>
            <person name="Barry K."/>
            <person name="LaButti K."/>
            <person name="Viragh M."/>
            <person name="Koriabine M."/>
            <person name="Yan M."/>
            <person name="Riley R."/>
            <person name="Champramary S."/>
            <person name="Plett K.L."/>
            <person name="Tsai I.J."/>
            <person name="Slot J."/>
            <person name="Sipos G."/>
            <person name="Plett J."/>
            <person name="Nagy L.G."/>
            <person name="Grigoriev I.V."/>
        </authorList>
    </citation>
    <scope>NUCLEOTIDE SEQUENCE</scope>
    <source>
        <strain evidence="1">ICMP 16352</strain>
    </source>
</reference>
<organism evidence="1 2">
    <name type="scientific">Armillaria novae-zelandiae</name>
    <dbReference type="NCBI Taxonomy" id="153914"/>
    <lineage>
        <taxon>Eukaryota</taxon>
        <taxon>Fungi</taxon>
        <taxon>Dikarya</taxon>
        <taxon>Basidiomycota</taxon>
        <taxon>Agaricomycotina</taxon>
        <taxon>Agaricomycetes</taxon>
        <taxon>Agaricomycetidae</taxon>
        <taxon>Agaricales</taxon>
        <taxon>Marasmiineae</taxon>
        <taxon>Physalacriaceae</taxon>
        <taxon>Armillaria</taxon>
    </lineage>
</organism>